<dbReference type="SMART" id="SM00320">
    <property type="entry name" value="WD40"/>
    <property type="match status" value="4"/>
</dbReference>
<evidence type="ECO:0000256" key="1">
    <source>
        <dbReference type="PROSITE-ProRule" id="PRU00221"/>
    </source>
</evidence>
<dbReference type="PANTHER" id="PTHR19879">
    <property type="entry name" value="TRANSCRIPTION INITIATION FACTOR TFIID"/>
    <property type="match status" value="1"/>
</dbReference>
<dbReference type="Proteomes" id="UP000076925">
    <property type="component" value="Unassembled WGS sequence"/>
</dbReference>
<dbReference type="InterPro" id="IPR036322">
    <property type="entry name" value="WD40_repeat_dom_sf"/>
</dbReference>
<accession>A0A139X592</accession>
<dbReference type="EMBL" id="ANNX02000031">
    <property type="protein sequence ID" value="KYC39858.1"/>
    <property type="molecule type" value="Genomic_DNA"/>
</dbReference>
<dbReference type="InterPro" id="IPR027417">
    <property type="entry name" value="P-loop_NTPase"/>
</dbReference>
<comment type="caution">
    <text evidence="2">The sequence shown here is derived from an EMBL/GenBank/DDBJ whole genome shotgun (WGS) entry which is preliminary data.</text>
</comment>
<dbReference type="PANTHER" id="PTHR19879:SF9">
    <property type="entry name" value="TRANSCRIPTION INITIATION FACTOR TFIID SUBUNIT 5"/>
    <property type="match status" value="1"/>
</dbReference>
<organism evidence="2 3">
    <name type="scientific">Scytonema hofmannii PCC 7110</name>
    <dbReference type="NCBI Taxonomy" id="128403"/>
    <lineage>
        <taxon>Bacteria</taxon>
        <taxon>Bacillati</taxon>
        <taxon>Cyanobacteriota</taxon>
        <taxon>Cyanophyceae</taxon>
        <taxon>Nostocales</taxon>
        <taxon>Scytonemataceae</taxon>
        <taxon>Scytonema</taxon>
    </lineage>
</organism>
<reference evidence="2 3" key="1">
    <citation type="journal article" date="2013" name="Genome Biol. Evol.">
        <title>Genomes of Stigonematalean cyanobacteria (subsection V) and the evolution of oxygenic photosynthesis from prokaryotes to plastids.</title>
        <authorList>
            <person name="Dagan T."/>
            <person name="Roettger M."/>
            <person name="Stucken K."/>
            <person name="Landan G."/>
            <person name="Koch R."/>
            <person name="Major P."/>
            <person name="Gould S.B."/>
            <person name="Goremykin V.V."/>
            <person name="Rippka R."/>
            <person name="Tandeau de Marsac N."/>
            <person name="Gugger M."/>
            <person name="Lockhart P.J."/>
            <person name="Allen J.F."/>
            <person name="Brune I."/>
            <person name="Maus I."/>
            <person name="Puhler A."/>
            <person name="Martin W.F."/>
        </authorList>
    </citation>
    <scope>NUCLEOTIDE SEQUENCE [LARGE SCALE GENOMIC DNA]</scope>
    <source>
        <strain evidence="2 3">PCC 7110</strain>
    </source>
</reference>
<dbReference type="Gene3D" id="2.130.10.10">
    <property type="entry name" value="YVTN repeat-like/Quinoprotein amine dehydrogenase"/>
    <property type="match status" value="2"/>
</dbReference>
<proteinExistence type="predicted"/>
<evidence type="ECO:0000313" key="2">
    <source>
        <dbReference type="EMBL" id="KYC39858.1"/>
    </source>
</evidence>
<dbReference type="STRING" id="128403.WA1_28220"/>
<name>A0A139X592_9CYAN</name>
<dbReference type="OrthoDB" id="422888at2"/>
<sequence>MAEPSIYTVGGTVQANDQGLYIPRRADEELLTLCRDAAFAYVLTPRQLGKSSLMIRTAEQLIEEGIQSVIIDLPLIGTQITPEQWYKGLLVTIADQLMLTTSVEQWWQARDGIGVTQRLTQFFEQVLLTEIPDRVVIFVDEIDTTLKLDFTDDFYAAIRSLYVARARNSEFHRLSFVLIGNRWVATAGWDSTARLWDLTSSNPSASTKIIKFDPDERVVRVAFSQDGRWLAAGSWNYQVQLQDMNNLAKESVLLKGHGGRVLGLEFSPDNQWLATSSEDHTIRLWNPMDITAAPIVLRGHKASVGSLAFSSDSRWILSGSNDVRLWQIGVDNLITVACRTAGRNLTQQEWQQAFGNEPYRKTCPI</sequence>
<feature type="repeat" description="WD" evidence="1">
    <location>
        <begin position="254"/>
        <end position="286"/>
    </location>
</feature>
<feature type="repeat" description="WD" evidence="1">
    <location>
        <begin position="297"/>
        <end position="322"/>
    </location>
</feature>
<dbReference type="SUPFAM" id="SSF52540">
    <property type="entry name" value="P-loop containing nucleoside triphosphate hydrolases"/>
    <property type="match status" value="1"/>
</dbReference>
<dbReference type="PROSITE" id="PS50294">
    <property type="entry name" value="WD_REPEATS_REGION"/>
    <property type="match status" value="1"/>
</dbReference>
<dbReference type="InterPro" id="IPR001680">
    <property type="entry name" value="WD40_rpt"/>
</dbReference>
<dbReference type="PROSITE" id="PS50082">
    <property type="entry name" value="WD_REPEATS_2"/>
    <property type="match status" value="3"/>
</dbReference>
<dbReference type="Gene3D" id="3.40.50.300">
    <property type="entry name" value="P-loop containing nucleotide triphosphate hydrolases"/>
    <property type="match status" value="1"/>
</dbReference>
<dbReference type="Pfam" id="PF14516">
    <property type="entry name" value="AAA_35"/>
    <property type="match status" value="1"/>
</dbReference>
<gene>
    <name evidence="2" type="ORF">WA1_28220</name>
</gene>
<dbReference type="AlphaFoldDB" id="A0A139X592"/>
<keyword evidence="3" id="KW-1185">Reference proteome</keyword>
<evidence type="ECO:0000313" key="3">
    <source>
        <dbReference type="Proteomes" id="UP000076925"/>
    </source>
</evidence>
<dbReference type="Pfam" id="PF00400">
    <property type="entry name" value="WD40"/>
    <property type="match status" value="4"/>
</dbReference>
<dbReference type="SUPFAM" id="SSF50978">
    <property type="entry name" value="WD40 repeat-like"/>
    <property type="match status" value="1"/>
</dbReference>
<dbReference type="InterPro" id="IPR015943">
    <property type="entry name" value="WD40/YVTN_repeat-like_dom_sf"/>
</dbReference>
<keyword evidence="1" id="KW-0853">WD repeat</keyword>
<feature type="repeat" description="WD" evidence="1">
    <location>
        <begin position="184"/>
        <end position="206"/>
    </location>
</feature>
<protein>
    <submittedName>
        <fullName evidence="2">Uncharacterized protein</fullName>
    </submittedName>
</protein>
<dbReference type="RefSeq" id="WP_020480622.1">
    <property type="nucleotide sequence ID" value="NZ_KQ976354.1"/>
</dbReference>